<evidence type="ECO:0000313" key="2">
    <source>
        <dbReference type="Proteomes" id="UP000758652"/>
    </source>
</evidence>
<evidence type="ECO:0008006" key="3">
    <source>
        <dbReference type="Google" id="ProtNLM"/>
    </source>
</evidence>
<gene>
    <name evidence="1" type="ORF">INF30_13875</name>
</gene>
<name>A0ABR9RNH6_9FIRM</name>
<dbReference type="RefSeq" id="WP_226395649.1">
    <property type="nucleotide sequence ID" value="NZ_JADCKL010000018.1"/>
</dbReference>
<organism evidence="1 2">
    <name type="scientific">Claveliimonas monacensis</name>
    <dbReference type="NCBI Taxonomy" id="2779351"/>
    <lineage>
        <taxon>Bacteria</taxon>
        <taxon>Bacillati</taxon>
        <taxon>Bacillota</taxon>
        <taxon>Clostridia</taxon>
        <taxon>Lachnospirales</taxon>
        <taxon>Lachnospiraceae</taxon>
        <taxon>Claveliimonas</taxon>
    </lineage>
</organism>
<comment type="caution">
    <text evidence="1">The sequence shown here is derived from an EMBL/GenBank/DDBJ whole genome shotgun (WGS) entry which is preliminary data.</text>
</comment>
<evidence type="ECO:0000313" key="1">
    <source>
        <dbReference type="EMBL" id="MBE5064340.1"/>
    </source>
</evidence>
<accession>A0ABR9RNH6</accession>
<sequence>MVWIDGEESLTHAEERLGPIKIMPPELDVQEDVRKCDYTKSDVYLFAKVLWMYLKRDKYGFKGPYDRSSHQIYLLNDDFKVVTLEPLHMLLQEATKDNWENRPDILTCMDYIHEQIMILKETVSTDLLERYQLNEKIGHFEASVSPSYKVYDEDEKIILFLKEIIPSVKIDFDDGIHTQSIRPIKIRKIAPNFYILSHLKMGDKIARIVLHISQIKKYVDKVIIISEKLTDDEKSLIDVNDVELIDSRRIGTILINRI</sequence>
<protein>
    <recommendedName>
        <fullName evidence="3">Protein kinase domain-containing protein</fullName>
    </recommendedName>
</protein>
<reference evidence="1 2" key="1">
    <citation type="submission" date="2020-10" db="EMBL/GenBank/DDBJ databases">
        <title>ChiBAC.</title>
        <authorList>
            <person name="Zenner C."/>
            <person name="Hitch T.C.A."/>
            <person name="Clavel T."/>
        </authorList>
    </citation>
    <scope>NUCLEOTIDE SEQUENCE [LARGE SCALE GENOMIC DNA]</scope>
    <source>
        <strain evidence="1 2">DSM 108991</strain>
    </source>
</reference>
<dbReference type="Proteomes" id="UP000758652">
    <property type="component" value="Unassembled WGS sequence"/>
</dbReference>
<keyword evidence="2" id="KW-1185">Reference proteome</keyword>
<proteinExistence type="predicted"/>
<dbReference type="EMBL" id="JADCKL010000018">
    <property type="protein sequence ID" value="MBE5064340.1"/>
    <property type="molecule type" value="Genomic_DNA"/>
</dbReference>